<feature type="transmembrane region" description="Helical" evidence="2">
    <location>
        <begin position="650"/>
        <end position="671"/>
    </location>
</feature>
<feature type="compositionally biased region" description="Basic and acidic residues" evidence="1">
    <location>
        <begin position="22"/>
        <end position="35"/>
    </location>
</feature>
<dbReference type="PROSITE" id="PS50222">
    <property type="entry name" value="EF_HAND_2"/>
    <property type="match status" value="3"/>
</dbReference>
<dbReference type="Gene3D" id="1.10.238.10">
    <property type="entry name" value="EF-hand"/>
    <property type="match status" value="7"/>
</dbReference>
<evidence type="ECO:0000256" key="1">
    <source>
        <dbReference type="SAM" id="MobiDB-lite"/>
    </source>
</evidence>
<dbReference type="EMBL" id="LECT01000044">
    <property type="protein sequence ID" value="KLU02191.1"/>
    <property type="molecule type" value="Genomic_DNA"/>
</dbReference>
<dbReference type="Pfam" id="PF13202">
    <property type="entry name" value="EF-hand_5"/>
    <property type="match status" value="2"/>
</dbReference>
<keyword evidence="2" id="KW-1133">Transmembrane helix</keyword>
<keyword evidence="2" id="KW-0812">Transmembrane</keyword>
<accession>A0A0J1B6T1</accession>
<dbReference type="PANTHER" id="PTHR10827:SF85">
    <property type="entry name" value="CALCIUM-BINDING PROTEIN"/>
    <property type="match status" value="1"/>
</dbReference>
<evidence type="ECO:0000256" key="2">
    <source>
        <dbReference type="SAM" id="Phobius"/>
    </source>
</evidence>
<feature type="region of interest" description="Disordered" evidence="1">
    <location>
        <begin position="59"/>
        <end position="78"/>
    </location>
</feature>
<dbReference type="SUPFAM" id="SSF47473">
    <property type="entry name" value="EF-hand"/>
    <property type="match status" value="5"/>
</dbReference>
<keyword evidence="2" id="KW-0472">Membrane</keyword>
<dbReference type="InterPro" id="IPR018247">
    <property type="entry name" value="EF_Hand_1_Ca_BS"/>
</dbReference>
<dbReference type="Pfam" id="PF13833">
    <property type="entry name" value="EF-hand_8"/>
    <property type="match status" value="1"/>
</dbReference>
<proteinExistence type="predicted"/>
<feature type="domain" description="EF-hand" evidence="3">
    <location>
        <begin position="22"/>
        <end position="57"/>
    </location>
</feature>
<dbReference type="AlphaFoldDB" id="A0A0J1B6T1"/>
<feature type="region of interest" description="Disordered" evidence="1">
    <location>
        <begin position="1"/>
        <end position="35"/>
    </location>
</feature>
<gene>
    <name evidence="4" type="ORF">RISK_005257</name>
</gene>
<name>A0A0J1B6T1_RHOIS</name>
<dbReference type="PROSITE" id="PS00018">
    <property type="entry name" value="EF_HAND_1"/>
    <property type="match status" value="7"/>
</dbReference>
<sequence length="690" mass="79599">MKDLDNNDSLDKEEFSGGSIGKMRERSDSEFERKDLNGDAKLTVDEFLAAANWTEEERQVMRREDFKREDKDEDGELSREQFIGNKEGVNKRYAEEMFAVLDRDKDGSLNEGEYADRANLWDFPRIQFQYRDSNRDGELSLEEFIVKDIGKSWESSRRSQFSVFDVDRNRKLSIDEFDKLETEATRRRVLSKLPKEQRLLATYDLDRDNLVTARELTVVLAGEGKTPEHAEQLFSILDGDGDKQLEQTEINRLSEKTPQIEFAIRDVDGSGTLTLAEQIGDSRGKPHEKWRRLHFDSRDTDYDGVLSMNEYSIPDGDRRMLFVQRDANKDGELTLEEQLAGVVGTQYEEWRRLNFRGHDLDRDGITTREEFIIDDKDPRIDFSRRDADGDGIVTLDEHVAKNLGNPGEKWDRIFFRSHDFDDSGTLSLDEFSVSKDDIRVKFGEKDEDGDGSLSQAEFLANAIGKKWEPHARRTFQLHDQDENGSLSLNEFTATDEEAAEERRIRGLPPEERGFARLDKSRDSRLSEDEFASRHGESSFVQTQEKRYFRVLDRDRNGSLDLNEFLSKDEPIPQVIFAKRDADGDAMLTFEEYARWIPPQAQQGEQVVFDDYDQDKDAALSPEEFIRLENGRSGRERWAWIAGLIGSPMNWLTVVIVIFDVLLVFLIGRAVIRRLHGKNKQPAATDVASES</sequence>
<dbReference type="PANTHER" id="PTHR10827">
    <property type="entry name" value="RETICULOCALBIN"/>
    <property type="match status" value="1"/>
</dbReference>
<dbReference type="PATRIC" id="fig|595434.4.peg.4994"/>
<organism evidence="4 5">
    <name type="scientific">Rhodopirellula islandica</name>
    <dbReference type="NCBI Taxonomy" id="595434"/>
    <lineage>
        <taxon>Bacteria</taxon>
        <taxon>Pseudomonadati</taxon>
        <taxon>Planctomycetota</taxon>
        <taxon>Planctomycetia</taxon>
        <taxon>Pirellulales</taxon>
        <taxon>Pirellulaceae</taxon>
        <taxon>Rhodopirellula</taxon>
    </lineage>
</organism>
<feature type="domain" description="EF-hand" evidence="3">
    <location>
        <begin position="89"/>
        <end position="124"/>
    </location>
</feature>
<evidence type="ECO:0000313" key="4">
    <source>
        <dbReference type="EMBL" id="KLU02191.1"/>
    </source>
</evidence>
<dbReference type="Proteomes" id="UP000036367">
    <property type="component" value="Unassembled WGS sequence"/>
</dbReference>
<dbReference type="InterPro" id="IPR002048">
    <property type="entry name" value="EF_hand_dom"/>
</dbReference>
<dbReference type="InterPro" id="IPR011992">
    <property type="entry name" value="EF-hand-dom_pair"/>
</dbReference>
<reference evidence="4" key="1">
    <citation type="submission" date="2015-05" db="EMBL/GenBank/DDBJ databases">
        <title>Permanent draft genome of Rhodopirellula islandicus K833.</title>
        <authorList>
            <person name="Kizina J."/>
            <person name="Richter M."/>
            <person name="Glockner F.O."/>
            <person name="Harder J."/>
        </authorList>
    </citation>
    <scope>NUCLEOTIDE SEQUENCE [LARGE SCALE GENOMIC DNA]</scope>
    <source>
        <strain evidence="4">K833</strain>
    </source>
</reference>
<dbReference type="GO" id="GO:0005509">
    <property type="term" value="F:calcium ion binding"/>
    <property type="evidence" value="ECO:0007669"/>
    <property type="project" value="InterPro"/>
</dbReference>
<protein>
    <submittedName>
        <fullName evidence="4">Calsymin</fullName>
    </submittedName>
</protein>
<feature type="compositionally biased region" description="Basic and acidic residues" evidence="1">
    <location>
        <begin position="59"/>
        <end position="70"/>
    </location>
</feature>
<feature type="compositionally biased region" description="Basic and acidic residues" evidence="1">
    <location>
        <begin position="1"/>
        <end position="15"/>
    </location>
</feature>
<comment type="caution">
    <text evidence="4">The sequence shown here is derived from an EMBL/GenBank/DDBJ whole genome shotgun (WGS) entry which is preliminary data.</text>
</comment>
<evidence type="ECO:0000259" key="3">
    <source>
        <dbReference type="PROSITE" id="PS50222"/>
    </source>
</evidence>
<evidence type="ECO:0000313" key="5">
    <source>
        <dbReference type="Proteomes" id="UP000036367"/>
    </source>
</evidence>
<keyword evidence="5" id="KW-1185">Reference proteome</keyword>
<dbReference type="SMART" id="SM00054">
    <property type="entry name" value="EFh"/>
    <property type="match status" value="10"/>
</dbReference>
<feature type="domain" description="EF-hand" evidence="3">
    <location>
        <begin position="466"/>
        <end position="501"/>
    </location>
</feature>
<dbReference type="STRING" id="595434.RISK_005257"/>